<dbReference type="InterPro" id="IPR043733">
    <property type="entry name" value="DUF5677"/>
</dbReference>
<organism evidence="1 2">
    <name type="scientific">Dorea formicigenerans</name>
    <dbReference type="NCBI Taxonomy" id="39486"/>
    <lineage>
        <taxon>Bacteria</taxon>
        <taxon>Bacillati</taxon>
        <taxon>Bacillota</taxon>
        <taxon>Clostridia</taxon>
        <taxon>Lachnospirales</taxon>
        <taxon>Lachnospiraceae</taxon>
        <taxon>Dorea</taxon>
    </lineage>
</organism>
<evidence type="ECO:0000313" key="1">
    <source>
        <dbReference type="EMBL" id="VUX15596.1"/>
    </source>
</evidence>
<gene>
    <name evidence="1" type="ORF">DFSSTS7063_02212</name>
</gene>
<proteinExistence type="predicted"/>
<protein>
    <submittedName>
        <fullName evidence="1">Uncharacterized protein</fullName>
    </submittedName>
</protein>
<dbReference type="AlphaFoldDB" id="A0A564U7V9"/>
<name>A0A564U7V9_9FIRM</name>
<reference evidence="1 2" key="1">
    <citation type="submission" date="2019-07" db="EMBL/GenBank/DDBJ databases">
        <authorList>
            <person name="Hibberd C M."/>
            <person name="Gehrig L. J."/>
            <person name="Chang H.-W."/>
            <person name="Venkatesh S."/>
        </authorList>
    </citation>
    <scope>NUCLEOTIDE SEQUENCE [LARGE SCALE GENOMIC DNA]</scope>
    <source>
        <strain evidence="1">Dorea_formicigenerans_SSTS_Bg7063</strain>
    </source>
</reference>
<evidence type="ECO:0000313" key="2">
    <source>
        <dbReference type="Proteomes" id="UP000358366"/>
    </source>
</evidence>
<sequence length="289" mass="34247">MKLLFGEGEQMENEVICDKFINQFLLRGRKFVNYVCFRYGLYSAEVSGKIGEGFVDDFQYFVFTKSIKSLESIKALLKMGHVEDAFIILRASFEGYISSRYIAEKYKDELLNDFIFIPELIATRKVIYQEGKAIIRGTKDVVDYIQRNPSSMKVGKDKKYFYDFYAFLCNYAHCNFSIINDFIDDNGYFTYEKSNNKYIAKVMVIFVYIKLFESIVTVDGEDFLNAREEKECYKLVRESTEFIYDQLEEISKYKWELENDELNKHMKQMFKNMRTSLKEEIGSLKKDFL</sequence>
<dbReference type="EMBL" id="CABHNI010000041">
    <property type="protein sequence ID" value="VUX15596.1"/>
    <property type="molecule type" value="Genomic_DNA"/>
</dbReference>
<accession>A0A564U7V9</accession>
<dbReference type="Pfam" id="PF18928">
    <property type="entry name" value="DUF5677"/>
    <property type="match status" value="1"/>
</dbReference>
<dbReference type="Proteomes" id="UP000358366">
    <property type="component" value="Unassembled WGS sequence"/>
</dbReference>